<accession>A0A6C0GTB7</accession>
<keyword evidence="2" id="KW-1185">Reference proteome</keyword>
<dbReference type="EMBL" id="CP048222">
    <property type="protein sequence ID" value="QHT70710.1"/>
    <property type="molecule type" value="Genomic_DNA"/>
</dbReference>
<organism evidence="1 2">
    <name type="scientific">Rhodocytophaga rosea</name>
    <dbReference type="NCBI Taxonomy" id="2704465"/>
    <lineage>
        <taxon>Bacteria</taxon>
        <taxon>Pseudomonadati</taxon>
        <taxon>Bacteroidota</taxon>
        <taxon>Cytophagia</taxon>
        <taxon>Cytophagales</taxon>
        <taxon>Rhodocytophagaceae</taxon>
        <taxon>Rhodocytophaga</taxon>
    </lineage>
</organism>
<protein>
    <recommendedName>
        <fullName evidence="3">TerB family tellurite resistance protein</fullName>
    </recommendedName>
</protein>
<evidence type="ECO:0000313" key="1">
    <source>
        <dbReference type="EMBL" id="QHT70710.1"/>
    </source>
</evidence>
<dbReference type="AlphaFoldDB" id="A0A6C0GTB7"/>
<dbReference type="Proteomes" id="UP000480178">
    <property type="component" value="Chromosome"/>
</dbReference>
<dbReference type="Gene3D" id="1.10.3680.10">
    <property type="entry name" value="TerB-like"/>
    <property type="match status" value="1"/>
</dbReference>
<reference evidence="1 2" key="1">
    <citation type="submission" date="2020-01" db="EMBL/GenBank/DDBJ databases">
        <authorList>
            <person name="Kim M.K."/>
        </authorList>
    </citation>
    <scope>NUCLEOTIDE SEQUENCE [LARGE SCALE GENOMIC DNA]</scope>
    <source>
        <strain evidence="1 2">172606-1</strain>
    </source>
</reference>
<proteinExistence type="predicted"/>
<evidence type="ECO:0008006" key="3">
    <source>
        <dbReference type="Google" id="ProtNLM"/>
    </source>
</evidence>
<evidence type="ECO:0000313" key="2">
    <source>
        <dbReference type="Proteomes" id="UP000480178"/>
    </source>
</evidence>
<dbReference type="SUPFAM" id="SSF158682">
    <property type="entry name" value="TerB-like"/>
    <property type="match status" value="1"/>
</dbReference>
<name>A0A6C0GTB7_9BACT</name>
<dbReference type="KEGG" id="rhoz:GXP67_30710"/>
<dbReference type="RefSeq" id="WP_162446685.1">
    <property type="nucleotide sequence ID" value="NZ_CP048222.1"/>
</dbReference>
<dbReference type="InterPro" id="IPR029024">
    <property type="entry name" value="TerB-like"/>
</dbReference>
<gene>
    <name evidence="1" type="ORF">GXP67_30710</name>
</gene>
<sequence>MPEIENEREAFLAIIYACMSADNHVSDLELKEMTYILSKKKLYTDINILEIYTKVQSTYQFIGYNSFKLIEMSAMHISPHLKLTIYAHAMEIFLADKNFHANERQLASYLKKVLEIDENQAAKIQEVINIKSMG</sequence>